<keyword evidence="3" id="KW-1185">Reference proteome</keyword>
<organism evidence="2 3">
    <name type="scientific">Fasciola hepatica</name>
    <name type="common">Liver fluke</name>
    <dbReference type="NCBI Taxonomy" id="6192"/>
    <lineage>
        <taxon>Eukaryota</taxon>
        <taxon>Metazoa</taxon>
        <taxon>Spiralia</taxon>
        <taxon>Lophotrochozoa</taxon>
        <taxon>Platyhelminthes</taxon>
        <taxon>Trematoda</taxon>
        <taxon>Digenea</taxon>
        <taxon>Plagiorchiida</taxon>
        <taxon>Echinostomata</taxon>
        <taxon>Echinostomatoidea</taxon>
        <taxon>Fasciolidae</taxon>
        <taxon>Fasciola</taxon>
    </lineage>
</organism>
<dbReference type="GO" id="GO:0005739">
    <property type="term" value="C:mitochondrion"/>
    <property type="evidence" value="ECO:0007669"/>
    <property type="project" value="TreeGrafter"/>
</dbReference>
<proteinExistence type="predicted"/>
<comment type="caution">
    <text evidence="2">The sequence shown here is derived from an EMBL/GenBank/DDBJ whole genome shotgun (WGS) entry which is preliminary data.</text>
</comment>
<dbReference type="InterPro" id="IPR016169">
    <property type="entry name" value="FAD-bd_PCMH_sub2"/>
</dbReference>
<dbReference type="InterPro" id="IPR036318">
    <property type="entry name" value="FAD-bd_PCMH-like_sf"/>
</dbReference>
<dbReference type="Gene3D" id="3.30.465.10">
    <property type="match status" value="1"/>
</dbReference>
<dbReference type="InterPro" id="IPR010031">
    <property type="entry name" value="FAD_lactone_oxidase-like"/>
</dbReference>
<dbReference type="GO" id="GO:0003885">
    <property type="term" value="F:D-arabinono-1,4-lactone oxidase activity"/>
    <property type="evidence" value="ECO:0007669"/>
    <property type="project" value="TreeGrafter"/>
</dbReference>
<name>A0A4E0RY96_FASHE</name>
<dbReference type="GO" id="GO:0071949">
    <property type="term" value="F:FAD binding"/>
    <property type="evidence" value="ECO:0007669"/>
    <property type="project" value="InterPro"/>
</dbReference>
<evidence type="ECO:0000313" key="2">
    <source>
        <dbReference type="EMBL" id="THD28728.1"/>
    </source>
</evidence>
<reference evidence="2" key="1">
    <citation type="submission" date="2019-03" db="EMBL/GenBank/DDBJ databases">
        <title>Improved annotation for the trematode Fasciola hepatica.</title>
        <authorList>
            <person name="Choi Y.-J."/>
            <person name="Martin J."/>
            <person name="Mitreva M."/>
        </authorList>
    </citation>
    <scope>NUCLEOTIDE SEQUENCE [LARGE SCALE GENOMIC DNA]</scope>
</reference>
<dbReference type="PANTHER" id="PTHR43762">
    <property type="entry name" value="L-GULONOLACTONE OXIDASE"/>
    <property type="match status" value="1"/>
</dbReference>
<sequence length="599" mass="66706">MALKLRSTNDNLDCSEKSYPEWSKLMPDPGLVDPSILFDPNLTITLGKELQKRIGTLPRVEVHAFHLEYQPAEIVRMLRVQPQSYSEIARAIRAARTMKLTVRACGQRTGGDTGIYGTTPTVLVDCTELADSPRIEFVNVTRKGETEETPGLRVLASVSLNELVAFQLVHRIEIAQAVETTSQWGTVVGAITSTAPGTVGPAGGAAGGCLSDEVICVRIVDCHGDLITYSSSEELSSALSTLGLLGVVYDVTLRYKPITLTNVTYRFLKWSKVFEADNQILRDSIANDVFTELIYLPFNSCEIAAEQELINLENWNPLRDEIILRTGQRVIDADSGTNDPTSHTTLDPEPRQQVHLLDPVFGPEPKEFVRTPEKTPWLLTSAHHYLRCRFQPHPNVTQFTPWALNSLGKITEPLRQMRFTTECDEALSTFPQFICKILEAIKDMALGGSRKLPNFAINLGLRIHFTAGTRTGRLLGVGFEPKLPDPGSTTLAHITFNGITNPGPNTLWTQAATRITALILGNLPRSVTQWKTEWHGQELISNRYQELLETQVEPLKKLVAIADRDGVFLNEILTTILYTNATFYQNLYRKQRADALSRL</sequence>
<dbReference type="EMBL" id="JXXN02000086">
    <property type="protein sequence ID" value="THD28728.1"/>
    <property type="molecule type" value="Genomic_DNA"/>
</dbReference>
<dbReference type="SUPFAM" id="SSF56176">
    <property type="entry name" value="FAD-binding/transporter-associated domain-like"/>
    <property type="match status" value="1"/>
</dbReference>
<accession>A0A4E0RY96</accession>
<dbReference type="PROSITE" id="PS51387">
    <property type="entry name" value="FAD_PCMH"/>
    <property type="match status" value="1"/>
</dbReference>
<evidence type="ECO:0000259" key="1">
    <source>
        <dbReference type="PROSITE" id="PS51387"/>
    </source>
</evidence>
<dbReference type="Proteomes" id="UP000230066">
    <property type="component" value="Unassembled WGS sequence"/>
</dbReference>
<feature type="domain" description="FAD-binding PCMH-type" evidence="1">
    <location>
        <begin position="67"/>
        <end position="258"/>
    </location>
</feature>
<dbReference type="InterPro" id="IPR016166">
    <property type="entry name" value="FAD-bd_PCMH"/>
</dbReference>
<protein>
    <submittedName>
        <fullName evidence="2">Lim domain binding protein</fullName>
    </submittedName>
</protein>
<dbReference type="PANTHER" id="PTHR43762:SF1">
    <property type="entry name" value="D-ARABINONO-1,4-LACTONE OXIDASE"/>
    <property type="match status" value="1"/>
</dbReference>
<gene>
    <name evidence="2" type="ORF">D915_000467</name>
</gene>
<dbReference type="AlphaFoldDB" id="A0A4E0RY96"/>
<evidence type="ECO:0000313" key="3">
    <source>
        <dbReference type="Proteomes" id="UP000230066"/>
    </source>
</evidence>